<accession>A0A3E1YG24</accession>
<dbReference type="RefSeq" id="WP_116973526.1">
    <property type="nucleotide sequence ID" value="NZ_QPMM01000001.1"/>
</dbReference>
<keyword evidence="3" id="KW-0378">Hydrolase</keyword>
<dbReference type="AlphaFoldDB" id="A0A3E1YG24"/>
<dbReference type="SUPFAM" id="SSF56601">
    <property type="entry name" value="beta-lactamase/transpeptidase-like"/>
    <property type="match status" value="1"/>
</dbReference>
<gene>
    <name evidence="3" type="ORF">DVR12_00670</name>
</gene>
<feature type="signal peptide" evidence="1">
    <location>
        <begin position="1"/>
        <end position="18"/>
    </location>
</feature>
<keyword evidence="4" id="KW-1185">Reference proteome</keyword>
<evidence type="ECO:0000313" key="3">
    <source>
        <dbReference type="EMBL" id="RFS26334.1"/>
    </source>
</evidence>
<comment type="caution">
    <text evidence="3">The sequence shown here is derived from an EMBL/GenBank/DDBJ whole genome shotgun (WGS) entry which is preliminary data.</text>
</comment>
<organism evidence="3 4">
    <name type="scientific">Chitinophaga silvatica</name>
    <dbReference type="NCBI Taxonomy" id="2282649"/>
    <lineage>
        <taxon>Bacteria</taxon>
        <taxon>Pseudomonadati</taxon>
        <taxon>Bacteroidota</taxon>
        <taxon>Chitinophagia</taxon>
        <taxon>Chitinophagales</taxon>
        <taxon>Chitinophagaceae</taxon>
        <taxon>Chitinophaga</taxon>
    </lineage>
</organism>
<dbReference type="OrthoDB" id="9793489at2"/>
<dbReference type="Proteomes" id="UP000260644">
    <property type="component" value="Unassembled WGS sequence"/>
</dbReference>
<dbReference type="PANTHER" id="PTHR46825">
    <property type="entry name" value="D-ALANYL-D-ALANINE-CARBOXYPEPTIDASE/ENDOPEPTIDASE AMPH"/>
    <property type="match status" value="1"/>
</dbReference>
<keyword evidence="1" id="KW-0732">Signal</keyword>
<dbReference type="PANTHER" id="PTHR46825:SF9">
    <property type="entry name" value="BETA-LACTAMASE-RELATED DOMAIN-CONTAINING PROTEIN"/>
    <property type="match status" value="1"/>
</dbReference>
<proteinExistence type="predicted"/>
<name>A0A3E1YG24_9BACT</name>
<dbReference type="InterPro" id="IPR050491">
    <property type="entry name" value="AmpC-like"/>
</dbReference>
<feature type="chain" id="PRO_5017761898" evidence="1">
    <location>
        <begin position="19"/>
        <end position="369"/>
    </location>
</feature>
<dbReference type="GO" id="GO:0016787">
    <property type="term" value="F:hydrolase activity"/>
    <property type="evidence" value="ECO:0007669"/>
    <property type="project" value="UniProtKB-KW"/>
</dbReference>
<dbReference type="InterPro" id="IPR001466">
    <property type="entry name" value="Beta-lactam-related"/>
</dbReference>
<protein>
    <submittedName>
        <fullName evidence="3">Class A beta-lactamase-related serine hydrolase</fullName>
    </submittedName>
</protein>
<dbReference type="InterPro" id="IPR012338">
    <property type="entry name" value="Beta-lactam/transpept-like"/>
</dbReference>
<reference evidence="3 4" key="1">
    <citation type="submission" date="2018-07" db="EMBL/GenBank/DDBJ databases">
        <title>Chitinophaga K2CV101002-2 sp. nov., isolated from a monsoon evergreen broad-leaved forest soil.</title>
        <authorList>
            <person name="Lv Y."/>
        </authorList>
    </citation>
    <scope>NUCLEOTIDE SEQUENCE [LARGE SCALE GENOMIC DNA]</scope>
    <source>
        <strain evidence="3 4">GDMCC 1.1288</strain>
    </source>
</reference>
<feature type="domain" description="Beta-lactamase-related" evidence="2">
    <location>
        <begin position="25"/>
        <end position="349"/>
    </location>
</feature>
<evidence type="ECO:0000313" key="4">
    <source>
        <dbReference type="Proteomes" id="UP000260644"/>
    </source>
</evidence>
<dbReference type="EMBL" id="QPMM01000001">
    <property type="protein sequence ID" value="RFS26334.1"/>
    <property type="molecule type" value="Genomic_DNA"/>
</dbReference>
<sequence length="369" mass="40898">MKYYIPFLLCLCSCFALKAQSVPEVDSAVTAFMQRYQVPGMAIAITHHGKLIYSKGYGFADTINHIRATPNNLFRIASVSKSITAVAILKLVEAGKCSLADKVFGEKAILGTRYGHQPYNKQLQEITIKQLLQHTSGGWGNNSNDPMFSHPKMSADELISWTIDHQPLQHPPGTVYDYSNFGYCILGRIIEKLSKQSYESYVQQAVLKPCGISTMQIGGNTLQNKRKDEVIYYGQNAEQPYIYNITRMDAHGGWIASANDLAKFLVQIDGFPNPKDILTAASISALTTGSAANSGYALGLAVNPYNNWWHSGSLPGTASEIIRGHNEFNWVMLCNTRTDGAFFNDLDGLLWKAVNDPKTPWPTLDLFIQ</sequence>
<evidence type="ECO:0000256" key="1">
    <source>
        <dbReference type="SAM" id="SignalP"/>
    </source>
</evidence>
<evidence type="ECO:0000259" key="2">
    <source>
        <dbReference type="Pfam" id="PF00144"/>
    </source>
</evidence>
<dbReference type="Pfam" id="PF00144">
    <property type="entry name" value="Beta-lactamase"/>
    <property type="match status" value="1"/>
</dbReference>
<dbReference type="Gene3D" id="3.40.710.10">
    <property type="entry name" value="DD-peptidase/beta-lactamase superfamily"/>
    <property type="match status" value="1"/>
</dbReference>